<gene>
    <name evidence="6" type="ORF">SeLEV6574_g06465</name>
</gene>
<evidence type="ECO:0000256" key="2">
    <source>
        <dbReference type="ARBA" id="ARBA00022771"/>
    </source>
</evidence>
<dbReference type="GO" id="GO:0005737">
    <property type="term" value="C:cytoplasm"/>
    <property type="evidence" value="ECO:0007669"/>
    <property type="project" value="TreeGrafter"/>
</dbReference>
<dbReference type="InterPro" id="IPR002893">
    <property type="entry name" value="Znf_MYND"/>
</dbReference>
<reference evidence="6 7" key="1">
    <citation type="journal article" date="2019" name="Sci. Rep.">
        <title>Comparative genomics of chytrid fungi reveal insights into the obligate biotrophic and pathogenic lifestyle of Synchytrium endobioticum.</title>
        <authorList>
            <person name="van de Vossenberg B.T.L.H."/>
            <person name="Warris S."/>
            <person name="Nguyen H.D.T."/>
            <person name="van Gent-Pelzer M.P.E."/>
            <person name="Joly D.L."/>
            <person name="van de Geest H.C."/>
            <person name="Bonants P.J.M."/>
            <person name="Smith D.S."/>
            <person name="Levesque C.A."/>
            <person name="van der Lee T.A.J."/>
        </authorList>
    </citation>
    <scope>NUCLEOTIDE SEQUENCE [LARGE SCALE GENOMIC DNA]</scope>
    <source>
        <strain evidence="6 7">LEV6574</strain>
    </source>
</reference>
<dbReference type="PANTHER" id="PTHR13244">
    <property type="entry name" value="ZINC FINGER MYND DOMAIN CONTAINING PROTEIN 10"/>
    <property type="match status" value="1"/>
</dbReference>
<evidence type="ECO:0000256" key="3">
    <source>
        <dbReference type="ARBA" id="ARBA00022833"/>
    </source>
</evidence>
<evidence type="ECO:0000313" key="7">
    <source>
        <dbReference type="Proteomes" id="UP000320475"/>
    </source>
</evidence>
<dbReference type="InterPro" id="IPR052298">
    <property type="entry name" value="ZMYND10"/>
</dbReference>
<dbReference type="AlphaFoldDB" id="A0A507CNK7"/>
<evidence type="ECO:0000259" key="5">
    <source>
        <dbReference type="PROSITE" id="PS50865"/>
    </source>
</evidence>
<dbReference type="PROSITE" id="PS50865">
    <property type="entry name" value="ZF_MYND_2"/>
    <property type="match status" value="1"/>
</dbReference>
<accession>A0A507CNK7</accession>
<feature type="domain" description="MYND-type" evidence="5">
    <location>
        <begin position="408"/>
        <end position="444"/>
    </location>
</feature>
<evidence type="ECO:0000256" key="1">
    <source>
        <dbReference type="ARBA" id="ARBA00022723"/>
    </source>
</evidence>
<sequence length="458" mass="52540">MATTQERCHLSSLERGSLVASEAQYLVERLSKRSLLDVGSSPWIRQHQDLERLNIQAHYNVLNQNEEFITEALITFDKIPTLIHELLVIHLWKTKVYPFIAKSLPRDHAVKLYFVMYHEATLVNFLEIVMYSKSAGVAARDTILDLIDYLAKKFVLLSTWTDVPDPMEGKASTGAMLQVSDEEHHSAVARDLDYAIAIGALSIFRYLTDYITDLSLTAMTRILNTNDMICSAVSVMERAPWLRRIKQGMQRYEDGKWRTISSDDYAVLGKVEAQLWIALYNMLVEPECRRKYEYSTSRQANILRLRDFITETLVDQLPVLVGLQRALEELTIMQPPDDPTIIKRGALIAQVSELYDEIVKDVDWKEPAEEYLRNASKETEESRREDAKSLASMYDLSELDALLDDPKCARCGTPAEKRCSRCRNEWYCGRACQVNAWNSHKPICDILSSSSYVENDFD</sequence>
<dbReference type="Pfam" id="PF01753">
    <property type="entry name" value="zf-MYND"/>
    <property type="match status" value="1"/>
</dbReference>
<proteinExistence type="predicted"/>
<evidence type="ECO:0000256" key="4">
    <source>
        <dbReference type="PROSITE-ProRule" id="PRU00134"/>
    </source>
</evidence>
<keyword evidence="1" id="KW-0479">Metal-binding</keyword>
<dbReference type="OrthoDB" id="432970at2759"/>
<keyword evidence="3" id="KW-0862">Zinc</keyword>
<dbReference type="SUPFAM" id="SSF144232">
    <property type="entry name" value="HIT/MYND zinc finger-like"/>
    <property type="match status" value="1"/>
</dbReference>
<dbReference type="PROSITE" id="PS01360">
    <property type="entry name" value="ZF_MYND_1"/>
    <property type="match status" value="1"/>
</dbReference>
<dbReference type="GO" id="GO:0008270">
    <property type="term" value="F:zinc ion binding"/>
    <property type="evidence" value="ECO:0007669"/>
    <property type="project" value="UniProtKB-KW"/>
</dbReference>
<organism evidence="6 7">
    <name type="scientific">Synchytrium endobioticum</name>
    <dbReference type="NCBI Taxonomy" id="286115"/>
    <lineage>
        <taxon>Eukaryota</taxon>
        <taxon>Fungi</taxon>
        <taxon>Fungi incertae sedis</taxon>
        <taxon>Chytridiomycota</taxon>
        <taxon>Chytridiomycota incertae sedis</taxon>
        <taxon>Chytridiomycetes</taxon>
        <taxon>Synchytriales</taxon>
        <taxon>Synchytriaceae</taxon>
        <taxon>Synchytrium</taxon>
    </lineage>
</organism>
<comment type="caution">
    <text evidence="6">The sequence shown here is derived from an EMBL/GenBank/DDBJ whole genome shotgun (WGS) entry which is preliminary data.</text>
</comment>
<dbReference type="PANTHER" id="PTHR13244:SF7">
    <property type="entry name" value="ZINC FINGER MYND DOMAIN-CONTAINING PROTEIN 10"/>
    <property type="match status" value="1"/>
</dbReference>
<name>A0A507CNK7_9FUNG</name>
<evidence type="ECO:0000313" key="6">
    <source>
        <dbReference type="EMBL" id="TPX40706.1"/>
    </source>
</evidence>
<keyword evidence="2 4" id="KW-0863">Zinc-finger</keyword>
<dbReference type="EMBL" id="QEAM01000368">
    <property type="protein sequence ID" value="TPX40706.1"/>
    <property type="molecule type" value="Genomic_DNA"/>
</dbReference>
<dbReference type="Proteomes" id="UP000320475">
    <property type="component" value="Unassembled WGS sequence"/>
</dbReference>
<protein>
    <recommendedName>
        <fullName evidence="5">MYND-type domain-containing protein</fullName>
    </recommendedName>
</protein>
<dbReference type="Gene3D" id="6.10.140.2220">
    <property type="match status" value="1"/>
</dbReference>